<dbReference type="CDD" id="cd15283">
    <property type="entry name" value="7tmC_V2R_pheromone"/>
    <property type="match status" value="1"/>
</dbReference>
<feature type="transmembrane region" description="Helical" evidence="12">
    <location>
        <begin position="752"/>
        <end position="774"/>
    </location>
</feature>
<evidence type="ECO:0000256" key="10">
    <source>
        <dbReference type="ARBA" id="ARBA00023180"/>
    </source>
</evidence>
<evidence type="ECO:0000256" key="9">
    <source>
        <dbReference type="ARBA" id="ARBA00023170"/>
    </source>
</evidence>
<evidence type="ECO:0000256" key="11">
    <source>
        <dbReference type="ARBA" id="ARBA00023224"/>
    </source>
</evidence>
<keyword evidence="6 12" id="KW-1133">Transmembrane helix</keyword>
<keyword evidence="10" id="KW-0325">Glycoprotein</keyword>
<feature type="transmembrane region" description="Helical" evidence="12">
    <location>
        <begin position="629"/>
        <end position="650"/>
    </location>
</feature>
<dbReference type="CDD" id="cd06365">
    <property type="entry name" value="PBP1_pheromone_receptor"/>
    <property type="match status" value="1"/>
</dbReference>
<comment type="subcellular location">
    <subcellularLocation>
        <location evidence="1">Cell membrane</location>
        <topology evidence="1">Multi-pass membrane protein</topology>
    </subcellularLocation>
</comment>
<dbReference type="InterPro" id="IPR009030">
    <property type="entry name" value="Growth_fac_rcpt_cys_sf"/>
</dbReference>
<feature type="transmembrane region" description="Helical" evidence="12">
    <location>
        <begin position="818"/>
        <end position="842"/>
    </location>
</feature>
<dbReference type="FunFam" id="3.40.50.2300:FF:000016">
    <property type="entry name" value="Taste 1 receptor member 2"/>
    <property type="match status" value="1"/>
</dbReference>
<reference evidence="15" key="1">
    <citation type="submission" date="2009-11" db="EMBL/GenBank/DDBJ databases">
        <authorList>
            <consortium name="US DOE Joint Genome Institute (JGI-PGF)"/>
            <person name="Ottilar R."/>
            <person name="Schmutz J."/>
            <person name="Salamov A."/>
            <person name="Cheng J.F."/>
            <person name="Lucas S."/>
            <person name="Pitluck S."/>
            <person name="Gundlach H."/>
            <person name="Guo Y."/>
            <person name="Haberer G."/>
            <person name="Nasrallah J."/>
            <person name="Mayer K.F.X."/>
            <person name="van de Peer Y."/>
            <person name="Weigel D."/>
            <person name="Grigoriev I.V."/>
        </authorList>
    </citation>
    <scope>NUCLEOTIDE SEQUENCE</scope>
    <source>
        <strain evidence="15">Nigerian</strain>
    </source>
</reference>
<dbReference type="PRINTS" id="PR00248">
    <property type="entry name" value="GPCRMGR"/>
</dbReference>
<dbReference type="PRINTS" id="PR01535">
    <property type="entry name" value="VOMERONASL2R"/>
</dbReference>
<dbReference type="FunFam" id="2.10.50.30:FF:000002">
    <property type="entry name" value="Vomeronasal 2 receptor, h1"/>
    <property type="match status" value="1"/>
</dbReference>
<name>A0A1B8Y178_XENTR</name>
<dbReference type="Gene3D" id="3.40.50.2300">
    <property type="match status" value="2"/>
</dbReference>
<dbReference type="InterPro" id="IPR004073">
    <property type="entry name" value="GPCR_3_vmron_rcpt_2"/>
</dbReference>
<dbReference type="AlphaFoldDB" id="A0A1B8Y178"/>
<evidence type="ECO:0000256" key="3">
    <source>
        <dbReference type="ARBA" id="ARBA00022475"/>
    </source>
</evidence>
<reference evidence="15" key="3">
    <citation type="submission" date="2016-05" db="EMBL/GenBank/DDBJ databases">
        <title>WGS assembly of Xenopus tropicalis.</title>
        <authorList>
            <person name="Sessions A."/>
            <person name="Jenkins J."/>
            <person name="Mitros T."/>
            <person name="Lyons J.T."/>
            <person name="Dichmann D.S."/>
            <person name="Robert J."/>
            <person name="Harland R.M."/>
            <person name="Rokhsar D.S."/>
        </authorList>
    </citation>
    <scope>NUCLEOTIDE SEQUENCE</scope>
    <source>
        <strain evidence="15">Nigerian</strain>
    </source>
</reference>
<dbReference type="InterPro" id="IPR028082">
    <property type="entry name" value="Peripla_BP_I"/>
</dbReference>
<evidence type="ECO:0000256" key="6">
    <source>
        <dbReference type="ARBA" id="ARBA00022989"/>
    </source>
</evidence>
<comment type="similarity">
    <text evidence="2">Belongs to the G-protein coupled receptor 3 family.</text>
</comment>
<keyword evidence="5 13" id="KW-0732">Signal</keyword>
<evidence type="ECO:0000256" key="12">
    <source>
        <dbReference type="SAM" id="Phobius"/>
    </source>
</evidence>
<dbReference type="Pfam" id="PF00003">
    <property type="entry name" value="7tm_3"/>
    <property type="match status" value="1"/>
</dbReference>
<evidence type="ECO:0000256" key="13">
    <source>
        <dbReference type="SAM" id="SignalP"/>
    </source>
</evidence>
<keyword evidence="4 12" id="KW-0812">Transmembrane</keyword>
<evidence type="ECO:0000256" key="2">
    <source>
        <dbReference type="ARBA" id="ARBA00007242"/>
    </source>
</evidence>
<dbReference type="Pfam" id="PF07562">
    <property type="entry name" value="NCD3G"/>
    <property type="match status" value="1"/>
</dbReference>
<dbReference type="SUPFAM" id="SSF53822">
    <property type="entry name" value="Periplasmic binding protein-like I"/>
    <property type="match status" value="1"/>
</dbReference>
<dbReference type="GO" id="GO:0005886">
    <property type="term" value="C:plasma membrane"/>
    <property type="evidence" value="ECO:0007669"/>
    <property type="project" value="UniProtKB-SubCell"/>
</dbReference>
<dbReference type="EMBL" id="KV460579">
    <property type="protein sequence ID" value="OCA16661.1"/>
    <property type="molecule type" value="Genomic_DNA"/>
</dbReference>
<dbReference type="InterPro" id="IPR017979">
    <property type="entry name" value="GPCR_3_CS"/>
</dbReference>
<dbReference type="PANTHER" id="PTHR24061">
    <property type="entry name" value="CALCIUM-SENSING RECEPTOR-RELATED"/>
    <property type="match status" value="1"/>
</dbReference>
<dbReference type="SUPFAM" id="SSF57184">
    <property type="entry name" value="Growth factor receptor domain"/>
    <property type="match status" value="1"/>
</dbReference>
<feature type="domain" description="G-protein coupled receptors family 3 profile" evidence="14">
    <location>
        <begin position="592"/>
        <end position="856"/>
    </location>
</feature>
<sequence>MVCPLLLLLIPLPFVHVLGQSGCLLSPPTLTAYTEEGDVTLGLIVPINTISSRKVLSFKDRPAPPQCDLFRRDQYKSILALLFAIEEVNKDPHLLPNVTLGFHMLDSCFAEDFSLRATLQAVTGNNKNAPNFKCAPRTKVPAILGDPLSTSSVPMARVLGLWRVPQVSYAASFPSLSNKVEFPSFLRTIVSTEGQPYALVELCKTFGWNWIGVLISSTDYAVQGGVVFKREAAKNGICIAYYETIALETISQRIPSVMKNVRGITATAIVLFCSPAEVSAILTEALQQNVTGKIWIGVEAWFTSPVFFKPEFWNLLNGTIGISRSRRILPYFPQFLQDFYPSRYPRMLNIQQFWERTFNCKWTSANGTLGPNIKACTGSERLITDDITEYNDPVSQYVYMAHSALFALANALHDLMACRPGEGPFSGGSCANKQDFQQWQLLYYLKKVQFVNTAGELVAFDVNGDSYGYFDILNWRLDGNLTSRYVNVGTFNNYMNSEQKLSINASFILWADGLAKVPSSVCTESCPPGYRKAPRTGQPLCCFDCVLCPDGMISTQINSIDCTSCPLDQWPNSERNQCLPKVIEYLSYQEPLGLVLALVSMTFSLMTVAVLCVFLRFRDTVIVKANNRSLSYVLLLSLTFCFLSSLTFIGSPTAVTCSLRQSIFGVIFSLCVSCILAKTIIVVMAFKATRPDSRLRQWVSSKTTVLVVSLSTMVQVILIALWLIISPPFLEHTVQSITGKVLLECNEGSSPMFYSVLGYLGFLAFLSFVVAFLARSLPDNFNEAKYITFSMLIFLSVWVSFIPAHLSTKGKYIVATEVFAIIVSGSGLLGCIFCPKCFIILLRPSMNTKEFLVSSRSNFD</sequence>
<proteinExistence type="inferred from homology"/>
<evidence type="ECO:0000256" key="7">
    <source>
        <dbReference type="ARBA" id="ARBA00023040"/>
    </source>
</evidence>
<dbReference type="InterPro" id="IPR000068">
    <property type="entry name" value="GPCR_3_Ca_sens_rcpt-rel"/>
</dbReference>
<protein>
    <recommendedName>
        <fullName evidence="14">G-protein coupled receptors family 3 profile domain-containing protein</fullName>
    </recommendedName>
</protein>
<dbReference type="InterPro" id="IPR000337">
    <property type="entry name" value="GPCR_3"/>
</dbReference>
<evidence type="ECO:0000256" key="8">
    <source>
        <dbReference type="ARBA" id="ARBA00023136"/>
    </source>
</evidence>
<dbReference type="PROSITE" id="PS50259">
    <property type="entry name" value="G_PROTEIN_RECEP_F3_4"/>
    <property type="match status" value="1"/>
</dbReference>
<dbReference type="GO" id="GO:0004930">
    <property type="term" value="F:G protein-coupled receptor activity"/>
    <property type="evidence" value="ECO:0007669"/>
    <property type="project" value="UniProtKB-KW"/>
</dbReference>
<dbReference type="PANTHER" id="PTHR24061:SF594">
    <property type="entry name" value="EXTRACELLULAR CALCIUM-SENSING RECEPTOR"/>
    <property type="match status" value="1"/>
</dbReference>
<reference evidence="15" key="2">
    <citation type="journal article" date="2010" name="Science">
        <title>The genome of the Western clawed frog Xenopus tropicalis.</title>
        <authorList>
            <person name="Hellsten U."/>
            <person name="Harland R.M."/>
            <person name="Gilchrist M.J."/>
            <person name="Hendrix D."/>
            <person name="Jurka J."/>
            <person name="Kapitonov V."/>
            <person name="Ovcharenko I."/>
            <person name="Putnam N.H."/>
            <person name="Shu S."/>
            <person name="Taher L."/>
            <person name="Blitz I.L."/>
            <person name="Blumberg B."/>
            <person name="Dichmann D.S."/>
            <person name="Dubchak I."/>
            <person name="Amaya E."/>
            <person name="Detter J.C."/>
            <person name="Fletcher R."/>
            <person name="Gerhard D.S."/>
            <person name="Goodstein D."/>
            <person name="Graves T."/>
            <person name="Grigoriev I.V."/>
            <person name="Grimwood J."/>
            <person name="Kawashima T."/>
            <person name="Lindquist E."/>
            <person name="Lucas S.M."/>
            <person name="Mead P.E."/>
            <person name="Mitros T."/>
            <person name="Ogino H."/>
            <person name="Ohta Y."/>
            <person name="Poliakov A.V."/>
            <person name="Pollet N."/>
            <person name="Robert J."/>
            <person name="Salamov A."/>
            <person name="Sater A.K."/>
            <person name="Schmutz J."/>
            <person name="Terry A."/>
            <person name="Vize P.D."/>
            <person name="Warren W.C."/>
            <person name="Wells D."/>
            <person name="Wills A."/>
            <person name="Wilson R.K."/>
            <person name="Zimmerman L.B."/>
            <person name="Zorn A.M."/>
            <person name="Grainger R."/>
            <person name="Grammer T."/>
            <person name="Khokha M.K."/>
            <person name="Richardson P.M."/>
            <person name="Rokhsar D.S."/>
        </authorList>
    </citation>
    <scope>NUCLEOTIDE SEQUENCE [LARGE SCALE GENOMIC DNA]</scope>
    <source>
        <strain evidence="15">Nigerian</strain>
    </source>
</reference>
<evidence type="ECO:0000256" key="4">
    <source>
        <dbReference type="ARBA" id="ARBA00022692"/>
    </source>
</evidence>
<dbReference type="InterPro" id="IPR017978">
    <property type="entry name" value="GPCR_3_C"/>
</dbReference>
<feature type="transmembrane region" description="Helical" evidence="12">
    <location>
        <begin position="786"/>
        <end position="806"/>
    </location>
</feature>
<gene>
    <name evidence="15" type="ORF">XENTR_v90028029mg</name>
</gene>
<feature type="chain" id="PRO_5008619431" description="G-protein coupled receptors family 3 profile domain-containing protein" evidence="13">
    <location>
        <begin position="20"/>
        <end position="860"/>
    </location>
</feature>
<dbReference type="InterPro" id="IPR001828">
    <property type="entry name" value="ANF_lig-bd_rcpt"/>
</dbReference>
<dbReference type="PROSITE" id="PS00981">
    <property type="entry name" value="G_PROTEIN_RECEP_F3_3"/>
    <property type="match status" value="1"/>
</dbReference>
<organism evidence="15">
    <name type="scientific">Xenopus tropicalis</name>
    <name type="common">Western clawed frog</name>
    <name type="synonym">Silurana tropicalis</name>
    <dbReference type="NCBI Taxonomy" id="8364"/>
    <lineage>
        <taxon>Eukaryota</taxon>
        <taxon>Metazoa</taxon>
        <taxon>Chordata</taxon>
        <taxon>Craniata</taxon>
        <taxon>Vertebrata</taxon>
        <taxon>Euteleostomi</taxon>
        <taxon>Amphibia</taxon>
        <taxon>Batrachia</taxon>
        <taxon>Anura</taxon>
        <taxon>Pipoidea</taxon>
        <taxon>Pipidae</taxon>
        <taxon>Xenopodinae</taxon>
        <taxon>Xenopus</taxon>
        <taxon>Silurana</taxon>
    </lineage>
</organism>
<keyword evidence="3" id="KW-1003">Cell membrane</keyword>
<feature type="transmembrane region" description="Helical" evidence="12">
    <location>
        <begin position="662"/>
        <end position="684"/>
    </location>
</feature>
<dbReference type="Pfam" id="PF01094">
    <property type="entry name" value="ANF_receptor"/>
    <property type="match status" value="1"/>
</dbReference>
<accession>A0A1B8Y178</accession>
<evidence type="ECO:0000313" key="15">
    <source>
        <dbReference type="EMBL" id="OCA16661.1"/>
    </source>
</evidence>
<evidence type="ECO:0000256" key="1">
    <source>
        <dbReference type="ARBA" id="ARBA00004651"/>
    </source>
</evidence>
<keyword evidence="7" id="KW-0297">G-protein coupled receptor</keyword>
<keyword evidence="8 12" id="KW-0472">Membrane</keyword>
<feature type="transmembrane region" description="Helical" evidence="12">
    <location>
        <begin position="705"/>
        <end position="725"/>
    </location>
</feature>
<keyword evidence="9" id="KW-0675">Receptor</keyword>
<dbReference type="InterPro" id="IPR038550">
    <property type="entry name" value="GPCR_3_9-Cys_sf"/>
</dbReference>
<keyword evidence="11" id="KW-0807">Transducer</keyword>
<dbReference type="Gene3D" id="2.10.50.30">
    <property type="entry name" value="GPCR, family 3, nine cysteines domain"/>
    <property type="match status" value="1"/>
</dbReference>
<evidence type="ECO:0000259" key="14">
    <source>
        <dbReference type="PROSITE" id="PS50259"/>
    </source>
</evidence>
<feature type="signal peptide" evidence="13">
    <location>
        <begin position="1"/>
        <end position="19"/>
    </location>
</feature>
<dbReference type="InterPro" id="IPR011500">
    <property type="entry name" value="GPCR_3_9-Cys_dom"/>
</dbReference>
<feature type="transmembrane region" description="Helical" evidence="12">
    <location>
        <begin position="592"/>
        <end position="617"/>
    </location>
</feature>
<evidence type="ECO:0000256" key="5">
    <source>
        <dbReference type="ARBA" id="ARBA00022729"/>
    </source>
</evidence>